<dbReference type="Gene3D" id="3.90.650.10">
    <property type="entry name" value="PurM-like C-terminal domain"/>
    <property type="match status" value="1"/>
</dbReference>
<keyword evidence="4" id="KW-0808">Transferase</keyword>
<dbReference type="SUPFAM" id="SSF55326">
    <property type="entry name" value="PurM N-terminal domain-like"/>
    <property type="match status" value="1"/>
</dbReference>
<comment type="caution">
    <text evidence="4">The sequence shown here is derived from an EMBL/GenBank/DDBJ whole genome shotgun (WGS) entry which is preliminary data.</text>
</comment>
<keyword evidence="5" id="KW-1185">Reference proteome</keyword>
<feature type="domain" description="PurM-like C-terminal" evidence="3">
    <location>
        <begin position="82"/>
        <end position="229"/>
    </location>
</feature>
<dbReference type="InterPro" id="IPR016188">
    <property type="entry name" value="PurM-like_N"/>
</dbReference>
<reference evidence="5" key="1">
    <citation type="journal article" date="2019" name="Int. J. Syst. Evol. Microbiol.">
        <title>The Global Catalogue of Microorganisms (GCM) 10K type strain sequencing project: providing services to taxonomists for standard genome sequencing and annotation.</title>
        <authorList>
            <consortium name="The Broad Institute Genomics Platform"/>
            <consortium name="The Broad Institute Genome Sequencing Center for Infectious Disease"/>
            <person name="Wu L."/>
            <person name="Ma J."/>
        </authorList>
    </citation>
    <scope>NUCLEOTIDE SEQUENCE [LARGE SCALE GENOMIC DNA]</scope>
    <source>
        <strain evidence="5">JCM 17564</strain>
    </source>
</reference>
<dbReference type="InterPro" id="IPR036676">
    <property type="entry name" value="PurM-like_C_sf"/>
</dbReference>
<dbReference type="PANTHER" id="PTHR30270">
    <property type="entry name" value="THIAMINE-MONOPHOSPHATE KINASE"/>
    <property type="match status" value="1"/>
</dbReference>
<evidence type="ECO:0000256" key="1">
    <source>
        <dbReference type="ARBA" id="ARBA00022977"/>
    </source>
</evidence>
<dbReference type="Pfam" id="PF00586">
    <property type="entry name" value="AIRS"/>
    <property type="match status" value="1"/>
</dbReference>
<keyword evidence="4" id="KW-0418">Kinase</keyword>
<dbReference type="GO" id="GO:0016301">
    <property type="term" value="F:kinase activity"/>
    <property type="evidence" value="ECO:0007669"/>
    <property type="project" value="UniProtKB-KW"/>
</dbReference>
<feature type="domain" description="PurM-like N-terminal" evidence="2">
    <location>
        <begin position="1"/>
        <end position="70"/>
    </location>
</feature>
<evidence type="ECO:0000259" key="2">
    <source>
        <dbReference type="Pfam" id="PF00586"/>
    </source>
</evidence>
<dbReference type="InterPro" id="IPR036921">
    <property type="entry name" value="PurM-like_N_sf"/>
</dbReference>
<dbReference type="PANTHER" id="PTHR30270:SF0">
    <property type="entry name" value="THIAMINE-MONOPHOSPHATE KINASE"/>
    <property type="match status" value="1"/>
</dbReference>
<dbReference type="CDD" id="cd02194">
    <property type="entry name" value="ThiL"/>
    <property type="match status" value="1"/>
</dbReference>
<dbReference type="Pfam" id="PF02769">
    <property type="entry name" value="AIRS_C"/>
    <property type="match status" value="1"/>
</dbReference>
<gene>
    <name evidence="4" type="primary">thiL</name>
    <name evidence="4" type="ORF">GCM10022281_10220</name>
</gene>
<keyword evidence="1" id="KW-0784">Thiamine biosynthesis</keyword>
<dbReference type="Gene3D" id="3.30.1330.10">
    <property type="entry name" value="PurM-like, N-terminal domain"/>
    <property type="match status" value="1"/>
</dbReference>
<name>A0ABP7TWZ2_9SPHN</name>
<dbReference type="Proteomes" id="UP001424459">
    <property type="component" value="Unassembled WGS sequence"/>
</dbReference>
<dbReference type="NCBIfam" id="TIGR01379">
    <property type="entry name" value="thiL"/>
    <property type="match status" value="1"/>
</dbReference>
<sequence>MNLSDLAAKGAEPAGALLSLAMTGNGEWEERFLRGLDEACRAFALPLLGGDTVALPAGAPRVLGLTAIGRATVPPPSRGGGRAGDALWLVGTLGDAAAGLSLLEADPAAAGPLVEAYRRPQPLLEAGRALAPHATAMMDVSDGLLLDAHRLAQASGCGLSIDLSAIPLSPAFAAARGTDRAARLFAATAGDDYALLAALPPGVEPLTLLQGNPVRIARVGELTKNGVFQLADDLGPVPLPGRLGYEHHPS</sequence>
<accession>A0ABP7TWZ2</accession>
<dbReference type="InterPro" id="IPR006283">
    <property type="entry name" value="ThiL-like"/>
</dbReference>
<dbReference type="SUPFAM" id="SSF56042">
    <property type="entry name" value="PurM C-terminal domain-like"/>
    <property type="match status" value="1"/>
</dbReference>
<dbReference type="InterPro" id="IPR010918">
    <property type="entry name" value="PurM-like_C_dom"/>
</dbReference>
<proteinExistence type="predicted"/>
<evidence type="ECO:0000313" key="4">
    <source>
        <dbReference type="EMBL" id="GAA4032519.1"/>
    </source>
</evidence>
<organism evidence="4 5">
    <name type="scientific">Sphingomonas rosea</name>
    <dbReference type="NCBI Taxonomy" id="335605"/>
    <lineage>
        <taxon>Bacteria</taxon>
        <taxon>Pseudomonadati</taxon>
        <taxon>Pseudomonadota</taxon>
        <taxon>Alphaproteobacteria</taxon>
        <taxon>Sphingomonadales</taxon>
        <taxon>Sphingomonadaceae</taxon>
        <taxon>Sphingomonas</taxon>
    </lineage>
</organism>
<protein>
    <submittedName>
        <fullName evidence="4">Thiamine-phosphate kinase</fullName>
    </submittedName>
</protein>
<dbReference type="EMBL" id="BAABBR010000001">
    <property type="protein sequence ID" value="GAA4032519.1"/>
    <property type="molecule type" value="Genomic_DNA"/>
</dbReference>
<evidence type="ECO:0000313" key="5">
    <source>
        <dbReference type="Proteomes" id="UP001424459"/>
    </source>
</evidence>
<evidence type="ECO:0000259" key="3">
    <source>
        <dbReference type="Pfam" id="PF02769"/>
    </source>
</evidence>